<keyword evidence="2" id="KW-0732">Signal</keyword>
<dbReference type="InterPro" id="IPR036574">
    <property type="entry name" value="Scorpion_toxin-like_sf"/>
</dbReference>
<reference evidence="4" key="1">
    <citation type="journal article" date="2012" name="Proc. Natl. Acad. Sci. U.S.A.">
        <title>Genome sequence of the button mushroom Agaricus bisporus reveals mechanisms governing adaptation to a humic-rich ecological niche.</title>
        <authorList>
            <person name="Morin E."/>
            <person name="Kohler A."/>
            <person name="Baker A.R."/>
            <person name="Foulongne-Oriol M."/>
            <person name="Lombard V."/>
            <person name="Nagy L.G."/>
            <person name="Ohm R.A."/>
            <person name="Patyshakuliyeva A."/>
            <person name="Brun A."/>
            <person name="Aerts A.L."/>
            <person name="Bailey A.M."/>
            <person name="Billette C."/>
            <person name="Coutinho P.M."/>
            <person name="Deakin G."/>
            <person name="Doddapaneni H."/>
            <person name="Floudas D."/>
            <person name="Grimwood J."/>
            <person name="Hilden K."/>
            <person name="Kuees U."/>
            <person name="LaButti K.M."/>
            <person name="Lapidus A."/>
            <person name="Lindquist E.A."/>
            <person name="Lucas S.M."/>
            <person name="Murat C."/>
            <person name="Riley R.W."/>
            <person name="Salamov A.A."/>
            <person name="Schmutz J."/>
            <person name="Subramanian V."/>
            <person name="Woesten H.A.B."/>
            <person name="Xu J."/>
            <person name="Eastwood D.C."/>
            <person name="Foster G.D."/>
            <person name="Sonnenberg A.S."/>
            <person name="Cullen D."/>
            <person name="de Vries R.P."/>
            <person name="Lundell T."/>
            <person name="Hibbett D.S."/>
            <person name="Henrissat B."/>
            <person name="Burton K.S."/>
            <person name="Kerrigan R.W."/>
            <person name="Challen M.P."/>
            <person name="Grigoriev I.V."/>
            <person name="Martin F."/>
        </authorList>
    </citation>
    <scope>NUCLEOTIDE SEQUENCE [LARGE SCALE GENOMIC DNA]</scope>
    <source>
        <strain evidence="4">JB137-S8 / ATCC MYA-4627 / FGSC 10392</strain>
    </source>
</reference>
<feature type="signal peptide" evidence="2">
    <location>
        <begin position="1"/>
        <end position="20"/>
    </location>
</feature>
<comment type="similarity">
    <text evidence="1">Belongs to the invertebrate defensin family.</text>
</comment>
<dbReference type="AlphaFoldDB" id="K5X5E7"/>
<dbReference type="InParanoid" id="K5X5E7"/>
<dbReference type="KEGG" id="abp:AGABI1DRAFT114708"/>
<evidence type="ECO:0000313" key="3">
    <source>
        <dbReference type="EMBL" id="EKM78418.1"/>
    </source>
</evidence>
<name>K5X5E7_AGABU</name>
<dbReference type="Proteomes" id="UP000008493">
    <property type="component" value="Unassembled WGS sequence"/>
</dbReference>
<dbReference type="EMBL" id="JH971392">
    <property type="protein sequence ID" value="EKM78418.1"/>
    <property type="molecule type" value="Genomic_DNA"/>
</dbReference>
<dbReference type="SUPFAM" id="SSF57095">
    <property type="entry name" value="Scorpion toxin-like"/>
    <property type="match status" value="1"/>
</dbReference>
<dbReference type="OrthoDB" id="10458894at2759"/>
<keyword evidence="4" id="KW-1185">Reference proteome</keyword>
<evidence type="ECO:0000313" key="4">
    <source>
        <dbReference type="Proteomes" id="UP000008493"/>
    </source>
</evidence>
<dbReference type="RefSeq" id="XP_007331072.1">
    <property type="nucleotide sequence ID" value="XM_007331010.1"/>
</dbReference>
<organism evidence="3 4">
    <name type="scientific">Agaricus bisporus var. burnettii (strain JB137-S8 / ATCC MYA-4627 / FGSC 10392)</name>
    <name type="common">White button mushroom</name>
    <dbReference type="NCBI Taxonomy" id="597362"/>
    <lineage>
        <taxon>Eukaryota</taxon>
        <taxon>Fungi</taxon>
        <taxon>Dikarya</taxon>
        <taxon>Basidiomycota</taxon>
        <taxon>Agaricomycotina</taxon>
        <taxon>Agaricomycetes</taxon>
        <taxon>Agaricomycetidae</taxon>
        <taxon>Agaricales</taxon>
        <taxon>Agaricineae</taxon>
        <taxon>Agaricaceae</taxon>
        <taxon>Agaricus</taxon>
    </lineage>
</organism>
<gene>
    <name evidence="3" type="ORF">AGABI1DRAFT_114708</name>
</gene>
<dbReference type="HOGENOM" id="CLU_2739422_0_0_1"/>
<sequence length="71" mass="7403">MQPTQLFVAFFAFFAATAMATPAPEPASLEARGFICDFLGDASEDACNALCKQEGNGKGGHCVDGTCTCLH</sequence>
<evidence type="ECO:0008006" key="5">
    <source>
        <dbReference type="Google" id="ProtNLM"/>
    </source>
</evidence>
<dbReference type="OMA" id="CNALCKQ"/>
<protein>
    <recommendedName>
        <fullName evidence="5">Invertebrate defensins family profile domain-containing protein</fullName>
    </recommendedName>
</protein>
<evidence type="ECO:0000256" key="1">
    <source>
        <dbReference type="ARBA" id="ARBA00007085"/>
    </source>
</evidence>
<feature type="chain" id="PRO_5005353511" description="Invertebrate defensins family profile domain-containing protein" evidence="2">
    <location>
        <begin position="21"/>
        <end position="71"/>
    </location>
</feature>
<dbReference type="GeneID" id="18824435"/>
<accession>K5X5E7</accession>
<evidence type="ECO:0000256" key="2">
    <source>
        <dbReference type="SAM" id="SignalP"/>
    </source>
</evidence>
<proteinExistence type="inferred from homology"/>